<evidence type="ECO:0000313" key="3">
    <source>
        <dbReference type="Proteomes" id="UP000285655"/>
    </source>
</evidence>
<dbReference type="InterPro" id="IPR004860">
    <property type="entry name" value="LAGLIDADG_dom"/>
</dbReference>
<evidence type="ECO:0000259" key="1">
    <source>
        <dbReference type="Pfam" id="PF00961"/>
    </source>
</evidence>
<dbReference type="EMBL" id="QZJW01000001">
    <property type="protein sequence ID" value="RJO62346.1"/>
    <property type="molecule type" value="Genomic_DNA"/>
</dbReference>
<reference evidence="2 3" key="1">
    <citation type="journal article" date="2017" name="ISME J.">
        <title>Energy and carbon metabolisms in a deep terrestrial subsurface fluid microbial community.</title>
        <authorList>
            <person name="Momper L."/>
            <person name="Jungbluth S.P."/>
            <person name="Lee M.D."/>
            <person name="Amend J.P."/>
        </authorList>
    </citation>
    <scope>NUCLEOTIDE SEQUENCE [LARGE SCALE GENOMIC DNA]</scope>
    <source>
        <strain evidence="2">SURF_29</strain>
    </source>
</reference>
<evidence type="ECO:0000313" key="2">
    <source>
        <dbReference type="EMBL" id="RJO62346.1"/>
    </source>
</evidence>
<dbReference type="PANTHER" id="PTHR36181">
    <property type="entry name" value="INTRON-ENCODED ENDONUCLEASE AI3-RELATED"/>
    <property type="match status" value="1"/>
</dbReference>
<protein>
    <recommendedName>
        <fullName evidence="1">Homing endonuclease LAGLIDADG domain-containing protein</fullName>
    </recommendedName>
</protein>
<comment type="caution">
    <text evidence="2">The sequence shown here is derived from an EMBL/GenBank/DDBJ whole genome shotgun (WGS) entry which is preliminary data.</text>
</comment>
<proteinExistence type="predicted"/>
<dbReference type="Gene3D" id="3.10.28.10">
    <property type="entry name" value="Homing endonucleases"/>
    <property type="match status" value="1"/>
</dbReference>
<dbReference type="PANTHER" id="PTHR36181:SF2">
    <property type="entry name" value="INTRON-ENCODED ENDONUCLEASE AI3-RELATED"/>
    <property type="match status" value="1"/>
</dbReference>
<accession>A0A419DGV0</accession>
<dbReference type="SUPFAM" id="SSF55608">
    <property type="entry name" value="Homing endonucleases"/>
    <property type="match status" value="1"/>
</dbReference>
<dbReference type="InterPro" id="IPR051289">
    <property type="entry name" value="LAGLIDADG_Endonuclease"/>
</dbReference>
<name>A0A419DGV0_9BACT</name>
<dbReference type="Proteomes" id="UP000285655">
    <property type="component" value="Unassembled WGS sequence"/>
</dbReference>
<dbReference type="AlphaFoldDB" id="A0A419DGV0"/>
<sequence>MGSQQNKDSFYAYVAGFLDGDGCIAIRFEKSKTCRLGFRARVRISFTQHKQKREVLDYLCKTIGSGVVSEYQHNNMAEYTIYDQVIIEQLLNGLEPYLIVKADHLSFAKKLIVLKRTGYSSDSLKEMHNLFKEIRSLNNYPKTILLDPVTTDNKGTRYSGT</sequence>
<dbReference type="GO" id="GO:0004519">
    <property type="term" value="F:endonuclease activity"/>
    <property type="evidence" value="ECO:0007669"/>
    <property type="project" value="InterPro"/>
</dbReference>
<dbReference type="Pfam" id="PF00961">
    <property type="entry name" value="LAGLIDADG_1"/>
    <property type="match status" value="1"/>
</dbReference>
<gene>
    <name evidence="2" type="ORF">C4544_00030</name>
</gene>
<feature type="domain" description="Homing endonuclease LAGLIDADG" evidence="1">
    <location>
        <begin position="15"/>
        <end position="108"/>
    </location>
</feature>
<organism evidence="2 3">
    <name type="scientific">candidate division WS5 bacterium</name>
    <dbReference type="NCBI Taxonomy" id="2093353"/>
    <lineage>
        <taxon>Bacteria</taxon>
        <taxon>candidate division WS5</taxon>
    </lineage>
</organism>
<dbReference type="InterPro" id="IPR027434">
    <property type="entry name" value="Homing_endonucl"/>
</dbReference>